<dbReference type="PANTHER" id="PTHR30480:SF16">
    <property type="entry name" value="GLYCOSIDE HYDROLASE FAMILY 3 DOMAIN PROTEIN"/>
    <property type="match status" value="1"/>
</dbReference>
<evidence type="ECO:0000256" key="1">
    <source>
        <dbReference type="ARBA" id="ARBA00005336"/>
    </source>
</evidence>
<dbReference type="GO" id="GO:0009254">
    <property type="term" value="P:peptidoglycan turnover"/>
    <property type="evidence" value="ECO:0007669"/>
    <property type="project" value="TreeGrafter"/>
</dbReference>
<dbReference type="InterPro" id="IPR001764">
    <property type="entry name" value="Glyco_hydro_3_N"/>
</dbReference>
<dbReference type="Proteomes" id="UP000316747">
    <property type="component" value="Unassembled WGS sequence"/>
</dbReference>
<dbReference type="EMBL" id="VFPM01000005">
    <property type="protein sequence ID" value="TQM55186.1"/>
    <property type="molecule type" value="Genomic_DNA"/>
</dbReference>
<dbReference type="GO" id="GO:0005975">
    <property type="term" value="P:carbohydrate metabolic process"/>
    <property type="evidence" value="ECO:0007669"/>
    <property type="project" value="InterPro"/>
</dbReference>
<keyword evidence="2" id="KW-0378">Hydrolase</keyword>
<dbReference type="PROSITE" id="PS00775">
    <property type="entry name" value="GLYCOSYL_HYDROL_F3"/>
    <property type="match status" value="1"/>
</dbReference>
<dbReference type="PANTHER" id="PTHR30480">
    <property type="entry name" value="BETA-HEXOSAMINIDASE-RELATED"/>
    <property type="match status" value="1"/>
</dbReference>
<evidence type="ECO:0000256" key="3">
    <source>
        <dbReference type="ARBA" id="ARBA00023295"/>
    </source>
</evidence>
<protein>
    <submittedName>
        <fullName evidence="5">Beta-N-acetylhexosaminidase</fullName>
    </submittedName>
</protein>
<dbReference type="InterPro" id="IPR036962">
    <property type="entry name" value="Glyco_hydro_3_N_sf"/>
</dbReference>
<name>A0A543HA15_9MICO</name>
<feature type="domain" description="Glycoside hydrolase family 3 N-terminal" evidence="4">
    <location>
        <begin position="36"/>
        <end position="327"/>
    </location>
</feature>
<evidence type="ECO:0000259" key="4">
    <source>
        <dbReference type="Pfam" id="PF00933"/>
    </source>
</evidence>
<dbReference type="InterPro" id="IPR050226">
    <property type="entry name" value="NagZ_Beta-hexosaminidase"/>
</dbReference>
<comment type="caution">
    <text evidence="5">The sequence shown here is derived from an EMBL/GenBank/DDBJ whole genome shotgun (WGS) entry which is preliminary data.</text>
</comment>
<evidence type="ECO:0000313" key="6">
    <source>
        <dbReference type="Proteomes" id="UP000316747"/>
    </source>
</evidence>
<dbReference type="GO" id="GO:0004553">
    <property type="term" value="F:hydrolase activity, hydrolyzing O-glycosyl compounds"/>
    <property type="evidence" value="ECO:0007669"/>
    <property type="project" value="InterPro"/>
</dbReference>
<sequence length="473" mass="48786">MDSTREALRRLVVGTLMPGFVGTTVAPWVTREYAAGLAAVCLYGANVAGPEQLSSLCAELRSVAPDLLVSVDEEGGDVTRLHYPTGSNQPGNAVLGRLDDTALTRESAAAIGRELTAYGINLDLAPVVDVNSAPDNPVIGVRSFGEDAALVSRHGVAAVEGLQAQGVAACAKHFPGHGDTVTDSHLALPRVDAPAEVLEVRELEPFRAAVAAGVACVMTSHVVVTAIDPERPSTFSPTMLGDVLRGRLGFDGVIVSDALDMAGASAETGIPEAAVRALQAGCDLLCTGSETTEDDYLAIVDAVVAAVESGRLDRTRLADAAARVERLRRTFAPGAVVAAAASKEVLWSEDTVAQAFSVSDAARAWQAVDAPPVIVQVASEPNLAVGRVAWGPEAAGLTTDADDVRAGAKVAVAGRSLEPGHPAWVVADRLRAEGHSVIVVECGWPRGEGDVVTYGGSVVAARALGRLLGVRAR</sequence>
<accession>A0A543HA15</accession>
<dbReference type="Pfam" id="PF00933">
    <property type="entry name" value="Glyco_hydro_3"/>
    <property type="match status" value="1"/>
</dbReference>
<dbReference type="Gene3D" id="3.20.20.300">
    <property type="entry name" value="Glycoside hydrolase, family 3, N-terminal domain"/>
    <property type="match status" value="1"/>
</dbReference>
<comment type="similarity">
    <text evidence="1">Belongs to the glycosyl hydrolase 3 family.</text>
</comment>
<proteinExistence type="inferred from homology"/>
<keyword evidence="6" id="KW-1185">Reference proteome</keyword>
<organism evidence="5 6">
    <name type="scientific">Humibacillus xanthopallidus</name>
    <dbReference type="NCBI Taxonomy" id="412689"/>
    <lineage>
        <taxon>Bacteria</taxon>
        <taxon>Bacillati</taxon>
        <taxon>Actinomycetota</taxon>
        <taxon>Actinomycetes</taxon>
        <taxon>Micrococcales</taxon>
        <taxon>Intrasporangiaceae</taxon>
        <taxon>Humibacillus</taxon>
    </lineage>
</organism>
<dbReference type="OrthoDB" id="9805821at2"/>
<dbReference type="InterPro" id="IPR017853">
    <property type="entry name" value="GH"/>
</dbReference>
<dbReference type="InterPro" id="IPR019800">
    <property type="entry name" value="Glyco_hydro_3_AS"/>
</dbReference>
<evidence type="ECO:0000313" key="5">
    <source>
        <dbReference type="EMBL" id="TQM55186.1"/>
    </source>
</evidence>
<dbReference type="AlphaFoldDB" id="A0A543HA15"/>
<reference evidence="5 6" key="1">
    <citation type="submission" date="2019-06" db="EMBL/GenBank/DDBJ databases">
        <title>Genome sequencing of plant associated microbes to promote plant fitness in Sorghum bicolor and Oryza sativa.</title>
        <authorList>
            <person name="Coleman-Derr D."/>
        </authorList>
    </citation>
    <scope>NUCLEOTIDE SEQUENCE [LARGE SCALE GENOMIC DNA]</scope>
    <source>
        <strain evidence="5 6">KV-663</strain>
    </source>
</reference>
<gene>
    <name evidence="5" type="ORF">FBY41_4514</name>
</gene>
<dbReference type="RefSeq" id="WP_141847351.1">
    <property type="nucleotide sequence ID" value="NZ_VFPM01000005.1"/>
</dbReference>
<evidence type="ECO:0000256" key="2">
    <source>
        <dbReference type="ARBA" id="ARBA00022801"/>
    </source>
</evidence>
<dbReference type="SUPFAM" id="SSF51445">
    <property type="entry name" value="(Trans)glycosidases"/>
    <property type="match status" value="1"/>
</dbReference>
<keyword evidence="3" id="KW-0326">Glycosidase</keyword>